<organism evidence="1 2">
    <name type="scientific">Cronobacter malonaticus</name>
    <dbReference type="NCBI Taxonomy" id="413503"/>
    <lineage>
        <taxon>Bacteria</taxon>
        <taxon>Pseudomonadati</taxon>
        <taxon>Pseudomonadota</taxon>
        <taxon>Gammaproteobacteria</taxon>
        <taxon>Enterobacterales</taxon>
        <taxon>Enterobacteriaceae</taxon>
        <taxon>Cronobacter</taxon>
    </lineage>
</organism>
<sequence>MSGQIASKHDKNAVSPHPVLIGYNILNNLVFIARSSINPKRISPG</sequence>
<name>V5U739_9ENTR</name>
<dbReference type="HOGENOM" id="CLU_3198755_0_0_6"/>
<geneLocation type="plasmid" evidence="1 2">
    <name>p1</name>
</geneLocation>
<accession>V5U739</accession>
<reference evidence="1 2" key="1">
    <citation type="journal article" date="2014" name="Genome Announc.">
        <title>Complete Genome Sequence of Cronobacter sakazakii Strain CMCC 45402.</title>
        <authorList>
            <person name="Zhao Z."/>
            <person name="Wang L."/>
            <person name="Wang B."/>
            <person name="Liang H."/>
            <person name="Ye Q."/>
            <person name="Zeng M."/>
        </authorList>
    </citation>
    <scope>NUCLEOTIDE SEQUENCE [LARGE SCALE GENOMIC DNA]</scope>
    <source>
        <strain evidence="2">45402</strain>
        <plasmid evidence="2">Plasmid p1</plasmid>
    </source>
</reference>
<dbReference type="EMBL" id="CP006732">
    <property type="protein sequence ID" value="AHB72584.1"/>
    <property type="molecule type" value="Genomic_DNA"/>
</dbReference>
<dbReference type="AlphaFoldDB" id="V5U739"/>
<keyword evidence="1" id="KW-0614">Plasmid</keyword>
<evidence type="ECO:0000313" key="1">
    <source>
        <dbReference type="EMBL" id="AHB72584.1"/>
    </source>
</evidence>
<gene>
    <name evidence="1" type="ORF">P262_p1114</name>
</gene>
<dbReference type="KEGG" id="csi:P262_p1114"/>
<dbReference type="PATRIC" id="fig|1401659.3.peg.4192"/>
<proteinExistence type="predicted"/>
<dbReference type="Proteomes" id="UP000018545">
    <property type="component" value="Plasmid p1"/>
</dbReference>
<evidence type="ECO:0000313" key="2">
    <source>
        <dbReference type="Proteomes" id="UP000018545"/>
    </source>
</evidence>
<protein>
    <submittedName>
        <fullName evidence="1">Uncharacterized protein</fullName>
    </submittedName>
</protein>